<protein>
    <submittedName>
        <fullName evidence="16">Zinc finger protein 154-like</fullName>
    </submittedName>
</protein>
<dbReference type="Pfam" id="PF13465">
    <property type="entry name" value="zf-H2C2_2"/>
    <property type="match status" value="2"/>
</dbReference>
<dbReference type="SMART" id="SM00349">
    <property type="entry name" value="KRAB"/>
    <property type="match status" value="1"/>
</dbReference>
<keyword evidence="10" id="KW-0539">Nucleus</keyword>
<keyword evidence="6" id="KW-0862">Zinc</keyword>
<evidence type="ECO:0000256" key="3">
    <source>
        <dbReference type="ARBA" id="ARBA00022723"/>
    </source>
</evidence>
<evidence type="ECO:0000256" key="2">
    <source>
        <dbReference type="ARBA" id="ARBA00006991"/>
    </source>
</evidence>
<dbReference type="RefSeq" id="XP_054831495.1">
    <property type="nucleotide sequence ID" value="XM_054975520.1"/>
</dbReference>
<comment type="subcellular location">
    <subcellularLocation>
        <location evidence="1">Nucleus</location>
    </subcellularLocation>
</comment>
<evidence type="ECO:0000256" key="10">
    <source>
        <dbReference type="ARBA" id="ARBA00023242"/>
    </source>
</evidence>
<name>A0AA97J5L9_EUBMA</name>
<dbReference type="GO" id="GO:0005654">
    <property type="term" value="C:nucleoplasm"/>
    <property type="evidence" value="ECO:0007669"/>
    <property type="project" value="TreeGrafter"/>
</dbReference>
<evidence type="ECO:0000259" key="14">
    <source>
        <dbReference type="PROSITE" id="PS50805"/>
    </source>
</evidence>
<feature type="domain" description="C2H2-type" evidence="13">
    <location>
        <begin position="455"/>
        <end position="482"/>
    </location>
</feature>
<evidence type="ECO:0000256" key="5">
    <source>
        <dbReference type="ARBA" id="ARBA00022771"/>
    </source>
</evidence>
<dbReference type="FunFam" id="3.30.160.60:FF:000895">
    <property type="entry name" value="Zinc finger protein 597"/>
    <property type="match status" value="1"/>
</dbReference>
<feature type="compositionally biased region" description="Polar residues" evidence="12">
    <location>
        <begin position="169"/>
        <end position="181"/>
    </location>
</feature>
<dbReference type="GO" id="GO:0001227">
    <property type="term" value="F:DNA-binding transcription repressor activity, RNA polymerase II-specific"/>
    <property type="evidence" value="ECO:0007669"/>
    <property type="project" value="TreeGrafter"/>
</dbReference>
<feature type="domain" description="C2H2-type" evidence="13">
    <location>
        <begin position="231"/>
        <end position="258"/>
    </location>
</feature>
<feature type="region of interest" description="Disordered" evidence="12">
    <location>
        <begin position="111"/>
        <end position="139"/>
    </location>
</feature>
<dbReference type="InterPro" id="IPR036236">
    <property type="entry name" value="Znf_C2H2_sf"/>
</dbReference>
<evidence type="ECO:0000256" key="6">
    <source>
        <dbReference type="ARBA" id="ARBA00022833"/>
    </source>
</evidence>
<keyword evidence="7" id="KW-0805">Transcription regulation</keyword>
<keyword evidence="8" id="KW-0238">DNA-binding</keyword>
<dbReference type="GeneID" id="129327084"/>
<keyword evidence="4" id="KW-0677">Repeat</keyword>
<dbReference type="GO" id="GO:0001817">
    <property type="term" value="P:regulation of cytokine production"/>
    <property type="evidence" value="ECO:0007669"/>
    <property type="project" value="TreeGrafter"/>
</dbReference>
<dbReference type="GO" id="GO:0000978">
    <property type="term" value="F:RNA polymerase II cis-regulatory region sequence-specific DNA binding"/>
    <property type="evidence" value="ECO:0007669"/>
    <property type="project" value="TreeGrafter"/>
</dbReference>
<dbReference type="FunFam" id="3.30.160.60:FF:000624">
    <property type="entry name" value="zinc finger protein 697"/>
    <property type="match status" value="1"/>
</dbReference>
<evidence type="ECO:0000256" key="4">
    <source>
        <dbReference type="ARBA" id="ARBA00022737"/>
    </source>
</evidence>
<dbReference type="AlphaFoldDB" id="A0AA97J5L9"/>
<comment type="similarity">
    <text evidence="2">Belongs to the krueppel C2H2-type zinc-finger protein family.</text>
</comment>
<dbReference type="GO" id="GO:0008270">
    <property type="term" value="F:zinc ion binding"/>
    <property type="evidence" value="ECO:0007669"/>
    <property type="project" value="UniProtKB-KW"/>
</dbReference>
<gene>
    <name evidence="16" type="primary">LOC129327084</name>
</gene>
<feature type="domain" description="C2H2-type" evidence="13">
    <location>
        <begin position="399"/>
        <end position="426"/>
    </location>
</feature>
<dbReference type="InterPro" id="IPR036051">
    <property type="entry name" value="KRAB_dom_sf"/>
</dbReference>
<dbReference type="PROSITE" id="PS50157">
    <property type="entry name" value="ZINC_FINGER_C2H2_2"/>
    <property type="match status" value="9"/>
</dbReference>
<dbReference type="PROSITE" id="PS00028">
    <property type="entry name" value="ZINC_FINGER_C2H2_1"/>
    <property type="match status" value="9"/>
</dbReference>
<sequence>MDSFKDPPKTCQELPFRGIKQECRMPDTSSGFGRISPALSTSSPPCGGTEAAARQPAQTEDGPVSFEEVDVDFTKEEWELLDPGQRALAMDVMLENFGNVASLGELLTARSEEEKGLAQSSTERERTAGNDGQKHENEQKPYGVLVDRAWQPEVDKNVTHQEGTKIQERNQTQNWQNTSHASVGGDLQLIQIQQETKNRKGRNECPVCFKNFSSKSSLNVHQRIHTGGRPYICSECGEAFREKAHLTSHQRTHTGEKPYTCLECGKSFSQSKNLTSHRRSHTGEKPYKCVECGKSFSQKANLVKHQGTHTGEKLSKCLESTKSISQSAHVTSHLTIDMRGKQHKCPDCDRSFLNMSDLVRHQRIHTGEKPYKCSECGKSFSQRANAIRHQETHTREKPYKCSECGKSFRWNAQLISHRTVHTRERLCKCSDCGQSFCSTSNLVRHQRIHTGEKPYKCLECGKRFNQRTNLTSHQRVHAAAKLYHALGYGKSEMPSPETRATLGNSQLPCSNPLPLNQNGKEQRHPPLDATQFVRLYFSSLLKNSPAT</sequence>
<dbReference type="SUPFAM" id="SSF57667">
    <property type="entry name" value="beta-beta-alpha zinc fingers"/>
    <property type="match status" value="5"/>
</dbReference>
<dbReference type="FunFam" id="3.30.160.60:FF:000671">
    <property type="entry name" value="Zinc finger protein 26"/>
    <property type="match status" value="1"/>
</dbReference>
<dbReference type="KEGG" id="emc:129327084"/>
<feature type="domain" description="C2H2-type" evidence="13">
    <location>
        <begin position="287"/>
        <end position="314"/>
    </location>
</feature>
<accession>A0AA97J5L9</accession>
<dbReference type="Pfam" id="PF01352">
    <property type="entry name" value="KRAB"/>
    <property type="match status" value="1"/>
</dbReference>
<dbReference type="SMART" id="SM00355">
    <property type="entry name" value="ZnF_C2H2"/>
    <property type="match status" value="9"/>
</dbReference>
<feature type="domain" description="C2H2-type" evidence="13">
    <location>
        <begin position="259"/>
        <end position="286"/>
    </location>
</feature>
<keyword evidence="9" id="KW-0804">Transcription</keyword>
<dbReference type="GO" id="GO:0002682">
    <property type="term" value="P:regulation of immune system process"/>
    <property type="evidence" value="ECO:0007669"/>
    <property type="project" value="TreeGrafter"/>
</dbReference>
<evidence type="ECO:0000256" key="7">
    <source>
        <dbReference type="ARBA" id="ARBA00023015"/>
    </source>
</evidence>
<dbReference type="SUPFAM" id="SSF109640">
    <property type="entry name" value="KRAB domain (Kruppel-associated box)"/>
    <property type="match status" value="1"/>
</dbReference>
<keyword evidence="3" id="KW-0479">Metal-binding</keyword>
<feature type="region of interest" description="Disordered" evidence="12">
    <location>
        <begin position="1"/>
        <end position="64"/>
    </location>
</feature>
<evidence type="ECO:0000256" key="11">
    <source>
        <dbReference type="PROSITE-ProRule" id="PRU00042"/>
    </source>
</evidence>
<keyword evidence="5 11" id="KW-0863">Zinc-finger</keyword>
<dbReference type="Gene3D" id="6.10.140.140">
    <property type="match status" value="1"/>
</dbReference>
<evidence type="ECO:0000259" key="13">
    <source>
        <dbReference type="PROSITE" id="PS50157"/>
    </source>
</evidence>
<dbReference type="FunFam" id="3.30.160.60:FF:000358">
    <property type="entry name" value="zinc finger protein 24"/>
    <property type="match status" value="1"/>
</dbReference>
<feature type="domain" description="C2H2-type" evidence="13">
    <location>
        <begin position="203"/>
        <end position="230"/>
    </location>
</feature>
<dbReference type="FunFam" id="3.30.160.60:FF:002343">
    <property type="entry name" value="Zinc finger protein 33A"/>
    <property type="match status" value="4"/>
</dbReference>
<organism evidence="15 16">
    <name type="scientific">Eublepharis macularius</name>
    <name type="common">Leopard gecko</name>
    <name type="synonym">Cyrtodactylus macularius</name>
    <dbReference type="NCBI Taxonomy" id="481883"/>
    <lineage>
        <taxon>Eukaryota</taxon>
        <taxon>Metazoa</taxon>
        <taxon>Chordata</taxon>
        <taxon>Craniata</taxon>
        <taxon>Vertebrata</taxon>
        <taxon>Euteleostomi</taxon>
        <taxon>Lepidosauria</taxon>
        <taxon>Squamata</taxon>
        <taxon>Bifurcata</taxon>
        <taxon>Gekkota</taxon>
        <taxon>Eublepharidae</taxon>
        <taxon>Eublepharinae</taxon>
        <taxon>Eublepharis</taxon>
    </lineage>
</organism>
<dbReference type="FunFam" id="3.30.160.60:FF:001498">
    <property type="entry name" value="Zinc finger protein 404"/>
    <property type="match status" value="1"/>
</dbReference>
<evidence type="ECO:0000313" key="16">
    <source>
        <dbReference type="RefSeq" id="XP_054831495.1"/>
    </source>
</evidence>
<dbReference type="CDD" id="cd07765">
    <property type="entry name" value="KRAB_A-box"/>
    <property type="match status" value="1"/>
</dbReference>
<dbReference type="InterPro" id="IPR013087">
    <property type="entry name" value="Znf_C2H2_type"/>
</dbReference>
<dbReference type="Gene3D" id="3.30.160.60">
    <property type="entry name" value="Classic Zinc Finger"/>
    <property type="match status" value="9"/>
</dbReference>
<dbReference type="Proteomes" id="UP001190640">
    <property type="component" value="Chromosome 4"/>
</dbReference>
<feature type="domain" description="C2H2-type" evidence="13">
    <location>
        <begin position="427"/>
        <end position="454"/>
    </location>
</feature>
<feature type="domain" description="C2H2-type" evidence="13">
    <location>
        <begin position="343"/>
        <end position="370"/>
    </location>
</feature>
<feature type="domain" description="C2H2-type" evidence="13">
    <location>
        <begin position="371"/>
        <end position="398"/>
    </location>
</feature>
<proteinExistence type="inferred from homology"/>
<feature type="domain" description="KRAB" evidence="14">
    <location>
        <begin position="64"/>
        <end position="136"/>
    </location>
</feature>
<feature type="region of interest" description="Disordered" evidence="12">
    <location>
        <begin position="493"/>
        <end position="524"/>
    </location>
</feature>
<evidence type="ECO:0000313" key="15">
    <source>
        <dbReference type="Proteomes" id="UP001190640"/>
    </source>
</evidence>
<evidence type="ECO:0000256" key="9">
    <source>
        <dbReference type="ARBA" id="ARBA00023163"/>
    </source>
</evidence>
<keyword evidence="15" id="KW-1185">Reference proteome</keyword>
<evidence type="ECO:0000256" key="12">
    <source>
        <dbReference type="SAM" id="MobiDB-lite"/>
    </source>
</evidence>
<dbReference type="PROSITE" id="PS50805">
    <property type="entry name" value="KRAB"/>
    <property type="match status" value="1"/>
</dbReference>
<reference evidence="16" key="1">
    <citation type="submission" date="2025-08" db="UniProtKB">
        <authorList>
            <consortium name="RefSeq"/>
        </authorList>
    </citation>
    <scope>IDENTIFICATION</scope>
    <source>
        <tissue evidence="16">Blood</tissue>
    </source>
</reference>
<dbReference type="Pfam" id="PF00096">
    <property type="entry name" value="zf-C2H2"/>
    <property type="match status" value="5"/>
</dbReference>
<dbReference type="InterPro" id="IPR001909">
    <property type="entry name" value="KRAB"/>
</dbReference>
<feature type="compositionally biased region" description="Polar residues" evidence="12">
    <location>
        <begin position="501"/>
        <end position="519"/>
    </location>
</feature>
<feature type="region of interest" description="Disordered" evidence="12">
    <location>
        <begin position="162"/>
        <end position="182"/>
    </location>
</feature>
<evidence type="ECO:0000256" key="8">
    <source>
        <dbReference type="ARBA" id="ARBA00023125"/>
    </source>
</evidence>
<evidence type="ECO:0000256" key="1">
    <source>
        <dbReference type="ARBA" id="ARBA00004123"/>
    </source>
</evidence>
<dbReference type="PANTHER" id="PTHR24399">
    <property type="entry name" value="ZINC FINGER AND BTB DOMAIN-CONTAINING"/>
    <property type="match status" value="1"/>
</dbReference>
<dbReference type="PANTHER" id="PTHR24399:SF54">
    <property type="entry name" value="GASTRULA ZINC FINGER PROTEIN XLCGF26.1-LIKE-RELATED"/>
    <property type="match status" value="1"/>
</dbReference>